<reference evidence="1 2" key="1">
    <citation type="submission" date="2019-07" db="EMBL/GenBank/DDBJ databases">
        <title>Whole genome shotgun sequence of Nocardia ninae NBRC 108245.</title>
        <authorList>
            <person name="Hosoyama A."/>
            <person name="Uohara A."/>
            <person name="Ohji S."/>
            <person name="Ichikawa N."/>
        </authorList>
    </citation>
    <scope>NUCLEOTIDE SEQUENCE [LARGE SCALE GENOMIC DNA]</scope>
    <source>
        <strain evidence="1 2">NBRC 108245</strain>
    </source>
</reference>
<dbReference type="EMBL" id="BJXA01000009">
    <property type="protein sequence ID" value="GEM37406.1"/>
    <property type="molecule type" value="Genomic_DNA"/>
</dbReference>
<dbReference type="AlphaFoldDB" id="A0A511MCB9"/>
<gene>
    <name evidence="1" type="ORF">NN4_19250</name>
</gene>
<dbReference type="OrthoDB" id="9983968at2"/>
<proteinExistence type="predicted"/>
<organism evidence="1 2">
    <name type="scientific">Nocardia ninae NBRC 108245</name>
    <dbReference type="NCBI Taxonomy" id="1210091"/>
    <lineage>
        <taxon>Bacteria</taxon>
        <taxon>Bacillati</taxon>
        <taxon>Actinomycetota</taxon>
        <taxon>Actinomycetes</taxon>
        <taxon>Mycobacteriales</taxon>
        <taxon>Nocardiaceae</taxon>
        <taxon>Nocardia</taxon>
    </lineage>
</organism>
<evidence type="ECO:0000313" key="1">
    <source>
        <dbReference type="EMBL" id="GEM37406.1"/>
    </source>
</evidence>
<keyword evidence="2" id="KW-1185">Reference proteome</keyword>
<comment type="caution">
    <text evidence="1">The sequence shown here is derived from an EMBL/GenBank/DDBJ whole genome shotgun (WGS) entry which is preliminary data.</text>
</comment>
<accession>A0A511MCB9</accession>
<sequence length="61" mass="6936">MSHITLQPHSLTNPSDKYRVVRFDDWRAFADGELHHLPCVAEFTESAVADAHRDELNDADS</sequence>
<name>A0A511MCB9_9NOCA</name>
<protein>
    <submittedName>
        <fullName evidence="1">Uncharacterized protein</fullName>
    </submittedName>
</protein>
<evidence type="ECO:0000313" key="2">
    <source>
        <dbReference type="Proteomes" id="UP000321424"/>
    </source>
</evidence>
<dbReference type="Proteomes" id="UP000321424">
    <property type="component" value="Unassembled WGS sequence"/>
</dbReference>
<dbReference type="RefSeq" id="WP_147129549.1">
    <property type="nucleotide sequence ID" value="NZ_BJXA01000009.1"/>
</dbReference>